<name>A0A061GVA9_THECC</name>
<feature type="region of interest" description="Disordered" evidence="1">
    <location>
        <begin position="42"/>
        <end position="70"/>
    </location>
</feature>
<dbReference type="HOGENOM" id="CLU_2763013_0_0_1"/>
<feature type="compositionally biased region" description="Polar residues" evidence="1">
    <location>
        <begin position="61"/>
        <end position="70"/>
    </location>
</feature>
<dbReference type="EMBL" id="CM001887">
    <property type="protein sequence ID" value="EOY33436.1"/>
    <property type="molecule type" value="Genomic_DNA"/>
</dbReference>
<sequence>MSGKCFARLGSHRCRPQYAKRAASPNLRGGGKKENLDLISKKIPIKQPKQPSHHEKKNGSFEPSQKTLKV</sequence>
<proteinExistence type="predicted"/>
<organism evidence="2 3">
    <name type="scientific">Theobroma cacao</name>
    <name type="common">Cacao</name>
    <name type="synonym">Cocoa</name>
    <dbReference type="NCBI Taxonomy" id="3641"/>
    <lineage>
        <taxon>Eukaryota</taxon>
        <taxon>Viridiplantae</taxon>
        <taxon>Streptophyta</taxon>
        <taxon>Embryophyta</taxon>
        <taxon>Tracheophyta</taxon>
        <taxon>Spermatophyta</taxon>
        <taxon>Magnoliopsida</taxon>
        <taxon>eudicotyledons</taxon>
        <taxon>Gunneridae</taxon>
        <taxon>Pentapetalae</taxon>
        <taxon>rosids</taxon>
        <taxon>malvids</taxon>
        <taxon>Malvales</taxon>
        <taxon>Malvaceae</taxon>
        <taxon>Byttnerioideae</taxon>
        <taxon>Theobroma</taxon>
    </lineage>
</organism>
<dbReference type="Proteomes" id="UP000026915">
    <property type="component" value="Chromosome 9"/>
</dbReference>
<keyword evidence="3" id="KW-1185">Reference proteome</keyword>
<gene>
    <name evidence="2" type="ORF">TCM_041407</name>
</gene>
<accession>A0A061GVA9</accession>
<evidence type="ECO:0000313" key="3">
    <source>
        <dbReference type="Proteomes" id="UP000026915"/>
    </source>
</evidence>
<dbReference type="AlphaFoldDB" id="A0A061GVA9"/>
<dbReference type="Gramene" id="EOY33436">
    <property type="protein sequence ID" value="EOY33436"/>
    <property type="gene ID" value="TCM_041407"/>
</dbReference>
<reference evidence="2 3" key="1">
    <citation type="journal article" date="2013" name="Genome Biol.">
        <title>The genome sequence of the most widely cultivated cacao type and its use to identify candidate genes regulating pod color.</title>
        <authorList>
            <person name="Motamayor J.C."/>
            <person name="Mockaitis K."/>
            <person name="Schmutz J."/>
            <person name="Haiminen N."/>
            <person name="Iii D.L."/>
            <person name="Cornejo O."/>
            <person name="Findley S.D."/>
            <person name="Zheng P."/>
            <person name="Utro F."/>
            <person name="Royaert S."/>
            <person name="Saski C."/>
            <person name="Jenkins J."/>
            <person name="Podicheti R."/>
            <person name="Zhao M."/>
            <person name="Scheffler B.E."/>
            <person name="Stack J.C."/>
            <person name="Feltus F.A."/>
            <person name="Mustiga G.M."/>
            <person name="Amores F."/>
            <person name="Phillips W."/>
            <person name="Marelli J.P."/>
            <person name="May G.D."/>
            <person name="Shapiro H."/>
            <person name="Ma J."/>
            <person name="Bustamante C.D."/>
            <person name="Schnell R.J."/>
            <person name="Main D."/>
            <person name="Gilbert D."/>
            <person name="Parida L."/>
            <person name="Kuhn D.N."/>
        </authorList>
    </citation>
    <scope>NUCLEOTIDE SEQUENCE [LARGE SCALE GENOMIC DNA]</scope>
    <source>
        <strain evidence="3">cv. Matina 1-6</strain>
    </source>
</reference>
<dbReference type="InParanoid" id="A0A061GVA9"/>
<protein>
    <submittedName>
        <fullName evidence="2">Uncharacterized protein</fullName>
    </submittedName>
</protein>
<evidence type="ECO:0000313" key="2">
    <source>
        <dbReference type="EMBL" id="EOY33436.1"/>
    </source>
</evidence>
<evidence type="ECO:0000256" key="1">
    <source>
        <dbReference type="SAM" id="MobiDB-lite"/>
    </source>
</evidence>